<name>A0A4S4B487_9RHOO</name>
<protein>
    <submittedName>
        <fullName evidence="3">Alpha/beta hydrolase</fullName>
    </submittedName>
</protein>
<gene>
    <name evidence="3" type="ORF">E6C76_01560</name>
</gene>
<dbReference type="GO" id="GO:0016020">
    <property type="term" value="C:membrane"/>
    <property type="evidence" value="ECO:0007669"/>
    <property type="project" value="TreeGrafter"/>
</dbReference>
<dbReference type="InterPro" id="IPR000073">
    <property type="entry name" value="AB_hydrolase_1"/>
</dbReference>
<dbReference type="InterPro" id="IPR029058">
    <property type="entry name" value="AB_hydrolase_fold"/>
</dbReference>
<dbReference type="PRINTS" id="PR00111">
    <property type="entry name" value="ABHYDROLASE"/>
</dbReference>
<dbReference type="OrthoDB" id="8543939at2"/>
<comment type="caution">
    <text evidence="3">The sequence shown here is derived from an EMBL/GenBank/DDBJ whole genome shotgun (WGS) entry which is preliminary data.</text>
</comment>
<keyword evidence="4" id="KW-1185">Reference proteome</keyword>
<feature type="domain" description="AB hydrolase-1" evidence="2">
    <location>
        <begin position="102"/>
        <end position="338"/>
    </location>
</feature>
<sequence length="354" mass="38379">MSLLSRIRRFFAPAPTPVPTTAPTPVPDPTVVPAPAPVPESVPQPAPVAEPVPAPSPPPAPAAAPARHERRERSVLCMGPNGLHRMVYGEWGDPHNPRVLMCVHGLTRNGRDFDELARSLAGEYRVVCPDVVGRGRSDWLENKDDYGFPVYVADMITLIARLDVESVDWVGTSMGGLIGMLIASRPYSPIARLVLNDVGPVITASSLRRIGQYVGNAPRFPSMDEAEAYIRKVSAPFGPLTDAQWRHLTEHTVRAGEDGAYAMVYDPGIGDLFRLAPVLLDVDLWKVYDAIRCPTLAIRGAQSDLLEASTLQAMSERGPRARIVEIEGVGHAPVLMDDAQIALVRDFLLGEGTP</sequence>
<dbReference type="SUPFAM" id="SSF53474">
    <property type="entry name" value="alpha/beta-Hydrolases"/>
    <property type="match status" value="1"/>
</dbReference>
<reference evidence="3 4" key="1">
    <citation type="submission" date="2019-04" db="EMBL/GenBank/DDBJ databases">
        <title>Azoarcus nasutitermitis sp. nov. isolated from termite nest.</title>
        <authorList>
            <person name="Lin S.-Y."/>
            <person name="Hameed A."/>
            <person name="Hsu Y.-H."/>
            <person name="Young C.-C."/>
        </authorList>
    </citation>
    <scope>NUCLEOTIDE SEQUENCE [LARGE SCALE GENOMIC DNA]</scope>
    <source>
        <strain evidence="3 4">CC-YHH838</strain>
    </source>
</reference>
<accession>A0A4S4B487</accession>
<dbReference type="EMBL" id="SSOC01000001">
    <property type="protein sequence ID" value="THF67101.1"/>
    <property type="molecule type" value="Genomic_DNA"/>
</dbReference>
<evidence type="ECO:0000259" key="2">
    <source>
        <dbReference type="Pfam" id="PF12697"/>
    </source>
</evidence>
<dbReference type="InterPro" id="IPR050266">
    <property type="entry name" value="AB_hydrolase_sf"/>
</dbReference>
<evidence type="ECO:0000256" key="1">
    <source>
        <dbReference type="SAM" id="MobiDB-lite"/>
    </source>
</evidence>
<dbReference type="PANTHER" id="PTHR43798">
    <property type="entry name" value="MONOACYLGLYCEROL LIPASE"/>
    <property type="match status" value="1"/>
</dbReference>
<feature type="compositionally biased region" description="Pro residues" evidence="1">
    <location>
        <begin position="14"/>
        <end position="62"/>
    </location>
</feature>
<dbReference type="Pfam" id="PF12697">
    <property type="entry name" value="Abhydrolase_6"/>
    <property type="match status" value="1"/>
</dbReference>
<organism evidence="3 4">
    <name type="scientific">Pseudothauera nasutitermitis</name>
    <dbReference type="NCBI Taxonomy" id="2565930"/>
    <lineage>
        <taxon>Bacteria</taxon>
        <taxon>Pseudomonadati</taxon>
        <taxon>Pseudomonadota</taxon>
        <taxon>Betaproteobacteria</taxon>
        <taxon>Rhodocyclales</taxon>
        <taxon>Zoogloeaceae</taxon>
        <taxon>Pseudothauera</taxon>
    </lineage>
</organism>
<dbReference type="GO" id="GO:0016787">
    <property type="term" value="F:hydrolase activity"/>
    <property type="evidence" value="ECO:0007669"/>
    <property type="project" value="UniProtKB-KW"/>
</dbReference>
<feature type="region of interest" description="Disordered" evidence="1">
    <location>
        <begin position="12"/>
        <end position="71"/>
    </location>
</feature>
<proteinExistence type="predicted"/>
<evidence type="ECO:0000313" key="4">
    <source>
        <dbReference type="Proteomes" id="UP000308430"/>
    </source>
</evidence>
<dbReference type="AlphaFoldDB" id="A0A4S4B487"/>
<dbReference type="PANTHER" id="PTHR43798:SF33">
    <property type="entry name" value="HYDROLASE, PUTATIVE (AFU_ORTHOLOGUE AFUA_2G14860)-RELATED"/>
    <property type="match status" value="1"/>
</dbReference>
<keyword evidence="3" id="KW-0378">Hydrolase</keyword>
<dbReference type="Proteomes" id="UP000308430">
    <property type="component" value="Unassembled WGS sequence"/>
</dbReference>
<dbReference type="RefSeq" id="WP_136346510.1">
    <property type="nucleotide sequence ID" value="NZ_SSOC01000001.1"/>
</dbReference>
<evidence type="ECO:0000313" key="3">
    <source>
        <dbReference type="EMBL" id="THF67101.1"/>
    </source>
</evidence>
<dbReference type="Gene3D" id="3.40.50.1820">
    <property type="entry name" value="alpha/beta hydrolase"/>
    <property type="match status" value="1"/>
</dbReference>